<feature type="transmembrane region" description="Helical" evidence="1">
    <location>
        <begin position="12"/>
        <end position="32"/>
    </location>
</feature>
<dbReference type="Proteomes" id="UP000007148">
    <property type="component" value="Unassembled WGS sequence"/>
</dbReference>
<reference evidence="2 3" key="1">
    <citation type="journal article" date="2011" name="PLoS Pathog.">
        <title>Endophytic Life Strategies Decoded by Genome and Transcriptome Analyses of the Mutualistic Root Symbiont Piriformospora indica.</title>
        <authorList>
            <person name="Zuccaro A."/>
            <person name="Lahrmann U."/>
            <person name="Guldener U."/>
            <person name="Langen G."/>
            <person name="Pfiffi S."/>
            <person name="Biedenkopf D."/>
            <person name="Wong P."/>
            <person name="Samans B."/>
            <person name="Grimm C."/>
            <person name="Basiewicz M."/>
            <person name="Murat C."/>
            <person name="Martin F."/>
            <person name="Kogel K.H."/>
        </authorList>
    </citation>
    <scope>NUCLEOTIDE SEQUENCE [LARGE SCALE GENOMIC DNA]</scope>
    <source>
        <strain evidence="2 3">DSM 11827</strain>
    </source>
</reference>
<accession>G4TVP9</accession>
<feature type="transmembrane region" description="Helical" evidence="1">
    <location>
        <begin position="311"/>
        <end position="329"/>
    </location>
</feature>
<dbReference type="PANTHER" id="PTHR35043">
    <property type="entry name" value="TRANSCRIPTION FACTOR DOMAIN-CONTAINING PROTEIN"/>
    <property type="match status" value="1"/>
</dbReference>
<dbReference type="HOGENOM" id="CLU_022883_6_1_1"/>
<keyword evidence="1" id="KW-0812">Transmembrane</keyword>
<keyword evidence="3" id="KW-1185">Reference proteome</keyword>
<gene>
    <name evidence="2" type="ORF">PIIN_09375</name>
</gene>
<evidence type="ECO:0000256" key="1">
    <source>
        <dbReference type="SAM" id="Phobius"/>
    </source>
</evidence>
<sequence length="423" mass="48076">MAPQDYARQYRSLPTIIWSCLITIFLCTWVSLHPNVPEPINTSSLGRCKKAKTHFLRVMSSRLAPFLVAFLAPEWVLAFSLRQLFSARYLAKQHGLALNQAFFIVMGGFHRFERRAEIAETHETLPTTNEAPIKVNSTQNQSLAFKDDEFPCHPLDRFDVIYLLNAGKLQMPRPNELEDRSKNDWVAKSLVLIQTTWFIGQCIGRKAQGLILTELEVITIAYSLVNVAIYIVWWEKPYQVMEPVRVYDELPALNEQQQKCRKNAENTSKLFKAFCYVLGAQDRFTDFRTLKRIPTFDAGGLDNESAHSESIMALIVTGVIFGSIHFLAWASSFPTSTERLLWHMSTIILVAVPLFPISFLILLAVIARLLNLPYEFAVAGSSLLPLAYIVGRITTITLAFTTLRCLPVEAYRDVGWSDFLPHI</sequence>
<dbReference type="InParanoid" id="G4TVP9"/>
<protein>
    <submittedName>
        <fullName evidence="2">Uncharacterized protein</fullName>
    </submittedName>
</protein>
<dbReference type="OrthoDB" id="9451547at2759"/>
<feature type="transmembrane region" description="Helical" evidence="1">
    <location>
        <begin position="341"/>
        <end position="366"/>
    </location>
</feature>
<organism evidence="2 3">
    <name type="scientific">Serendipita indica (strain DSM 11827)</name>
    <name type="common">Root endophyte fungus</name>
    <name type="synonym">Piriformospora indica</name>
    <dbReference type="NCBI Taxonomy" id="1109443"/>
    <lineage>
        <taxon>Eukaryota</taxon>
        <taxon>Fungi</taxon>
        <taxon>Dikarya</taxon>
        <taxon>Basidiomycota</taxon>
        <taxon>Agaricomycotina</taxon>
        <taxon>Agaricomycetes</taxon>
        <taxon>Sebacinales</taxon>
        <taxon>Serendipitaceae</taxon>
        <taxon>Serendipita</taxon>
    </lineage>
</organism>
<name>G4TVP9_SERID</name>
<proteinExistence type="predicted"/>
<feature type="transmembrane region" description="Helical" evidence="1">
    <location>
        <begin position="63"/>
        <end position="81"/>
    </location>
</feature>
<dbReference type="EMBL" id="CAFZ01000442">
    <property type="protein sequence ID" value="CCA75392.1"/>
    <property type="molecule type" value="Genomic_DNA"/>
</dbReference>
<comment type="caution">
    <text evidence="2">The sequence shown here is derived from an EMBL/GenBank/DDBJ whole genome shotgun (WGS) entry which is preliminary data.</text>
</comment>
<feature type="transmembrane region" description="Helical" evidence="1">
    <location>
        <begin position="215"/>
        <end position="233"/>
    </location>
</feature>
<evidence type="ECO:0000313" key="3">
    <source>
        <dbReference type="Proteomes" id="UP000007148"/>
    </source>
</evidence>
<keyword evidence="1" id="KW-1133">Transmembrane helix</keyword>
<dbReference type="OMA" id="AHSESIM"/>
<keyword evidence="1" id="KW-0472">Membrane</keyword>
<dbReference type="PANTHER" id="PTHR35043:SF7">
    <property type="entry name" value="TRANSCRIPTION FACTOR DOMAIN-CONTAINING PROTEIN"/>
    <property type="match status" value="1"/>
</dbReference>
<feature type="transmembrane region" description="Helical" evidence="1">
    <location>
        <begin position="386"/>
        <end position="406"/>
    </location>
</feature>
<evidence type="ECO:0000313" key="2">
    <source>
        <dbReference type="EMBL" id="CCA75392.1"/>
    </source>
</evidence>
<dbReference type="AlphaFoldDB" id="G4TVP9"/>
<dbReference type="eggNOG" id="ENOG502SI8N">
    <property type="taxonomic scope" value="Eukaryota"/>
</dbReference>